<gene>
    <name evidence="1" type="ORF">I215_10585</name>
</gene>
<dbReference type="AlphaFoldDB" id="K2QJ95"/>
<proteinExistence type="predicted"/>
<name>K2QJ95_9FLAO</name>
<evidence type="ECO:0000313" key="1">
    <source>
        <dbReference type="EMBL" id="EKF54747.1"/>
    </source>
</evidence>
<evidence type="ECO:0008006" key="3">
    <source>
        <dbReference type="Google" id="ProtNLM"/>
    </source>
</evidence>
<dbReference type="STRING" id="555500.I215_10585"/>
<dbReference type="PATRIC" id="fig|555500.3.peg.2183"/>
<evidence type="ECO:0000313" key="2">
    <source>
        <dbReference type="Proteomes" id="UP000007364"/>
    </source>
</evidence>
<dbReference type="eggNOG" id="ENOG502Z7WC">
    <property type="taxonomic scope" value="Bacteria"/>
</dbReference>
<dbReference type="EMBL" id="AMSG01000015">
    <property type="protein sequence ID" value="EKF54747.1"/>
    <property type="molecule type" value="Genomic_DNA"/>
</dbReference>
<keyword evidence="2" id="KW-1185">Reference proteome</keyword>
<dbReference type="Proteomes" id="UP000007364">
    <property type="component" value="Unassembled WGS sequence"/>
</dbReference>
<comment type="caution">
    <text evidence="1">The sequence shown here is derived from an EMBL/GenBank/DDBJ whole genome shotgun (WGS) entry which is preliminary data.</text>
</comment>
<organism evidence="1 2">
    <name type="scientific">Galbibacter marinus</name>
    <dbReference type="NCBI Taxonomy" id="555500"/>
    <lineage>
        <taxon>Bacteria</taxon>
        <taxon>Pseudomonadati</taxon>
        <taxon>Bacteroidota</taxon>
        <taxon>Flavobacteriia</taxon>
        <taxon>Flavobacteriales</taxon>
        <taxon>Flavobacteriaceae</taxon>
        <taxon>Galbibacter</taxon>
    </lineage>
</organism>
<protein>
    <recommendedName>
        <fullName evidence="3">Outer membrane lipoprotein-sorting protein</fullName>
    </recommendedName>
</protein>
<accession>K2QJ95</accession>
<reference evidence="1 2" key="1">
    <citation type="journal article" date="2012" name="J. Bacteriol.">
        <title>Genome Sequence of Galbibacter marinum Type Strain ck-I2-15.</title>
        <authorList>
            <person name="Lai Q."/>
            <person name="Li C."/>
            <person name="Shao Z."/>
        </authorList>
    </citation>
    <scope>NUCLEOTIDE SEQUENCE [LARGE SCALE GENOMIC DNA]</scope>
    <source>
        <strain evidence="2">ck-I2-15</strain>
    </source>
</reference>
<dbReference type="OrthoDB" id="933657at2"/>
<sequence length="233" mass="27146">MFSKLFKFLFVVSIVVLLLGAGAYFILNQPIPPSKSGPKAEELTQKMLKAINYTNYKKVRYLEWTFKGKHHYKWNKLKGHVIVKWEDVEVQLNLNNYSKSEVFIQGVKMHTDPKEDLIEEAKTYFINDSFWLVAPFEIMDPNVQRHSVELEDGSEGLLVTYLDNEQKPKNTYLWLLNEDGFPNSFKMWTKDNPIGGLKASWDDWKVTGANIFLPSQHKLPLQTIRLTNLKAYN</sequence>
<dbReference type="RefSeq" id="WP_008991957.1">
    <property type="nucleotide sequence ID" value="NZ_AMSG01000015.1"/>
</dbReference>